<reference evidence="3 4" key="1">
    <citation type="submission" date="2016-10" db="EMBL/GenBank/DDBJ databases">
        <authorList>
            <person name="Varghese N."/>
            <person name="Submissions S."/>
        </authorList>
    </citation>
    <scope>NUCLEOTIDE SEQUENCE [LARGE SCALE GENOMIC DNA]</scope>
    <source>
        <strain evidence="3 4">CGMCC 1.12102</strain>
    </source>
</reference>
<dbReference type="Proteomes" id="UP000183569">
    <property type="component" value="Unassembled WGS sequence"/>
</dbReference>
<dbReference type="AlphaFoldDB" id="A0A1G4YXB8"/>
<name>A0A1G4YXB8_9ENTR</name>
<feature type="chain" id="PRO_5032420304" evidence="1">
    <location>
        <begin position="23"/>
        <end position="173"/>
    </location>
</feature>
<dbReference type="PROSITE" id="PS51257">
    <property type="entry name" value="PROKAR_LIPOPROTEIN"/>
    <property type="match status" value="1"/>
</dbReference>
<evidence type="ECO:0000313" key="3">
    <source>
        <dbReference type="EMBL" id="SCX58106.1"/>
    </source>
</evidence>
<dbReference type="Pfam" id="PF16747">
    <property type="entry name" value="Adhesin_E"/>
    <property type="match status" value="1"/>
</dbReference>
<dbReference type="GeneID" id="23844762"/>
<dbReference type="InterPro" id="IPR031939">
    <property type="entry name" value="Adhesin_E-like"/>
</dbReference>
<evidence type="ECO:0000259" key="2">
    <source>
        <dbReference type="Pfam" id="PF16747"/>
    </source>
</evidence>
<dbReference type="InterPro" id="IPR043088">
    <property type="entry name" value="Adhesin_E"/>
</dbReference>
<organism evidence="3 4">
    <name type="scientific">Kosakonia sacchari</name>
    <dbReference type="NCBI Taxonomy" id="1158459"/>
    <lineage>
        <taxon>Bacteria</taxon>
        <taxon>Pseudomonadati</taxon>
        <taxon>Pseudomonadota</taxon>
        <taxon>Gammaproteobacteria</taxon>
        <taxon>Enterobacterales</taxon>
        <taxon>Enterobacteriaceae</taxon>
        <taxon>Kosakonia</taxon>
    </lineage>
</organism>
<feature type="domain" description="Surface-adhesin protein E-like" evidence="2">
    <location>
        <begin position="43"/>
        <end position="146"/>
    </location>
</feature>
<keyword evidence="1" id="KW-0732">Signal</keyword>
<gene>
    <name evidence="3" type="ORF">SAMN02927897_03628</name>
</gene>
<protein>
    <submittedName>
        <fullName evidence="3">Surface-adhesin protein E</fullName>
    </submittedName>
</protein>
<evidence type="ECO:0000256" key="1">
    <source>
        <dbReference type="SAM" id="SignalP"/>
    </source>
</evidence>
<dbReference type="RefSeq" id="WP_017459260.1">
    <property type="nucleotide sequence ID" value="NZ_FMUI01000012.1"/>
</dbReference>
<feature type="signal peptide" evidence="1">
    <location>
        <begin position="1"/>
        <end position="22"/>
    </location>
</feature>
<sequence length="173" mass="19437">MKKSLFLGSVLLLMSGCTSHLGTTATQEETPPKQVVKFVTLSSGVSYLDFRTISLYDGNPYLRRIDVIHNYNEGMPVKKNPLMMIRSERQSLVVNCDTHQFAHVHKLFFSEHFATGDKIARMNTPGQWQDYPPTSLIGITAGLLCKLPAERLPAEPERDTQTPELFTVLQNGK</sequence>
<evidence type="ECO:0000313" key="4">
    <source>
        <dbReference type="Proteomes" id="UP000183569"/>
    </source>
</evidence>
<proteinExistence type="predicted"/>
<accession>A0A1G4YXB8</accession>
<dbReference type="Gene3D" id="2.40.128.710">
    <property type="entry name" value="Surface-adhesin protein E"/>
    <property type="match status" value="1"/>
</dbReference>
<comment type="caution">
    <text evidence="3">The sequence shown here is derived from an EMBL/GenBank/DDBJ whole genome shotgun (WGS) entry which is preliminary data.</text>
</comment>
<dbReference type="EMBL" id="FMUI01000012">
    <property type="protein sequence ID" value="SCX58106.1"/>
    <property type="molecule type" value="Genomic_DNA"/>
</dbReference>